<sequence length="302" mass="32284">MVNVLKPPGMTSHDVVDWMRRLVGLKRVGHTGTLDPGAAGVLILLLGRATRAAQFIADDKEYRAEAIFGIETDTQDAWGRITACRDASGLRPEDVAAVLPSFSGRISQVPPPVSAVHYRGERLYKLARAGAIVAAPPRTVEIYSLRLLDGKWGQKHPRALLHVACSKGTYIRTLVAEIGRVLGCGATLSFLLRTRVGCFEVGAAHALEELAALKAEGRLKEAVIPVSEALTHLPAVAVKPSAVKAVRCGSRLYPAGTADFGGALEPGTLVRLVAGQDLLAVARLELTANEEITFKPVWVYTS</sequence>
<feature type="domain" description="tRNA pseudouridylate synthase B C-terminal" evidence="8">
    <location>
        <begin position="172"/>
        <end position="230"/>
    </location>
</feature>
<dbReference type="GO" id="GO:0003723">
    <property type="term" value="F:RNA binding"/>
    <property type="evidence" value="ECO:0007669"/>
    <property type="project" value="InterPro"/>
</dbReference>
<dbReference type="NCBIfam" id="TIGR00431">
    <property type="entry name" value="TruB"/>
    <property type="match status" value="1"/>
</dbReference>
<dbReference type="Gene3D" id="2.30.130.10">
    <property type="entry name" value="PUA domain"/>
    <property type="match status" value="1"/>
</dbReference>
<evidence type="ECO:0000259" key="8">
    <source>
        <dbReference type="Pfam" id="PF16198"/>
    </source>
</evidence>
<accession>A0A3N5ANW4</accession>
<feature type="domain" description="PUA" evidence="6">
    <location>
        <begin position="235"/>
        <end position="290"/>
    </location>
</feature>
<dbReference type="GO" id="GO:1990481">
    <property type="term" value="P:mRNA pseudouridine synthesis"/>
    <property type="evidence" value="ECO:0007669"/>
    <property type="project" value="TreeGrafter"/>
</dbReference>
<evidence type="ECO:0000313" key="9">
    <source>
        <dbReference type="EMBL" id="RPF46896.1"/>
    </source>
</evidence>
<comment type="function">
    <text evidence="5">Responsible for synthesis of pseudouridine from uracil-55 in the psi GC loop of transfer RNAs.</text>
</comment>
<reference evidence="9 10" key="1">
    <citation type="submission" date="2018-11" db="EMBL/GenBank/DDBJ databases">
        <title>Genomic Encyclopedia of Type Strains, Phase IV (KMG-IV): sequencing the most valuable type-strain genomes for metagenomic binning, comparative biology and taxonomic classification.</title>
        <authorList>
            <person name="Goeker M."/>
        </authorList>
    </citation>
    <scope>NUCLEOTIDE SEQUENCE [LARGE SCALE GENOMIC DNA]</scope>
    <source>
        <strain evidence="9 10">DSM 102936</strain>
    </source>
</reference>
<dbReference type="HAMAP" id="MF_01080">
    <property type="entry name" value="TruB_bact"/>
    <property type="match status" value="1"/>
</dbReference>
<keyword evidence="4 5" id="KW-0413">Isomerase</keyword>
<dbReference type="GO" id="GO:0160148">
    <property type="term" value="F:tRNA pseudouridine(55) synthase activity"/>
    <property type="evidence" value="ECO:0007669"/>
    <property type="project" value="UniProtKB-EC"/>
</dbReference>
<organism evidence="9 10">
    <name type="scientific">Thermodesulfitimonas autotrophica</name>
    <dbReference type="NCBI Taxonomy" id="1894989"/>
    <lineage>
        <taxon>Bacteria</taxon>
        <taxon>Bacillati</taxon>
        <taxon>Bacillota</taxon>
        <taxon>Clostridia</taxon>
        <taxon>Thermoanaerobacterales</taxon>
        <taxon>Thermoanaerobacteraceae</taxon>
        <taxon>Thermodesulfitimonas</taxon>
    </lineage>
</organism>
<dbReference type="Pfam" id="PF16198">
    <property type="entry name" value="TruB_C_2"/>
    <property type="match status" value="1"/>
</dbReference>
<dbReference type="InterPro" id="IPR032819">
    <property type="entry name" value="TruB_C"/>
</dbReference>
<dbReference type="SUPFAM" id="SSF55120">
    <property type="entry name" value="Pseudouridine synthase"/>
    <property type="match status" value="1"/>
</dbReference>
<dbReference type="Gene3D" id="3.30.2350.10">
    <property type="entry name" value="Pseudouridine synthase"/>
    <property type="match status" value="1"/>
</dbReference>
<dbReference type="EMBL" id="RKRE01000002">
    <property type="protein sequence ID" value="RPF46896.1"/>
    <property type="molecule type" value="Genomic_DNA"/>
</dbReference>
<evidence type="ECO:0000313" key="10">
    <source>
        <dbReference type="Proteomes" id="UP000282654"/>
    </source>
</evidence>
<evidence type="ECO:0000256" key="4">
    <source>
        <dbReference type="ARBA" id="ARBA00023235"/>
    </source>
</evidence>
<dbReference type="PANTHER" id="PTHR13767:SF2">
    <property type="entry name" value="PSEUDOURIDYLATE SYNTHASE TRUB1"/>
    <property type="match status" value="1"/>
</dbReference>
<gene>
    <name evidence="5" type="primary">truB</name>
    <name evidence="9" type="ORF">EDD75_1157</name>
</gene>
<feature type="active site" description="Nucleophile" evidence="5">
    <location>
        <position position="35"/>
    </location>
</feature>
<dbReference type="Pfam" id="PF01509">
    <property type="entry name" value="TruB_N"/>
    <property type="match status" value="1"/>
</dbReference>
<comment type="catalytic activity">
    <reaction evidence="1 5">
        <text>uridine(55) in tRNA = pseudouridine(55) in tRNA</text>
        <dbReference type="Rhea" id="RHEA:42532"/>
        <dbReference type="Rhea" id="RHEA-COMP:10101"/>
        <dbReference type="Rhea" id="RHEA-COMP:10102"/>
        <dbReference type="ChEBI" id="CHEBI:65314"/>
        <dbReference type="ChEBI" id="CHEBI:65315"/>
        <dbReference type="EC" id="5.4.99.25"/>
    </reaction>
</comment>
<dbReference type="InterPro" id="IPR014780">
    <property type="entry name" value="tRNA_psdUridine_synth_TruB"/>
</dbReference>
<evidence type="ECO:0000259" key="7">
    <source>
        <dbReference type="Pfam" id="PF01509"/>
    </source>
</evidence>
<dbReference type="InterPro" id="IPR002501">
    <property type="entry name" value="PsdUridine_synth_N"/>
</dbReference>
<evidence type="ECO:0000259" key="6">
    <source>
        <dbReference type="Pfam" id="PF01472"/>
    </source>
</evidence>
<dbReference type="InterPro" id="IPR002478">
    <property type="entry name" value="PUA"/>
</dbReference>
<protein>
    <recommendedName>
        <fullName evidence="5">tRNA pseudouridine synthase B</fullName>
        <ecNumber evidence="5">5.4.99.25</ecNumber>
    </recommendedName>
    <alternativeName>
        <fullName evidence="5">tRNA pseudouridine(55) synthase</fullName>
        <shortName evidence="5">Psi55 synthase</shortName>
    </alternativeName>
    <alternativeName>
        <fullName evidence="5">tRNA pseudouridylate synthase</fullName>
    </alternativeName>
    <alternativeName>
        <fullName evidence="5">tRNA-uridine isomerase</fullName>
    </alternativeName>
</protein>
<dbReference type="AlphaFoldDB" id="A0A3N5ANW4"/>
<comment type="similarity">
    <text evidence="2 5">Belongs to the pseudouridine synthase TruB family. Type 1 subfamily.</text>
</comment>
<name>A0A3N5ANW4_9THEO</name>
<dbReference type="Pfam" id="PF01472">
    <property type="entry name" value="PUA"/>
    <property type="match status" value="1"/>
</dbReference>
<proteinExistence type="inferred from homology"/>
<dbReference type="Proteomes" id="UP000282654">
    <property type="component" value="Unassembled WGS sequence"/>
</dbReference>
<dbReference type="PROSITE" id="PS50890">
    <property type="entry name" value="PUA"/>
    <property type="match status" value="1"/>
</dbReference>
<dbReference type="EC" id="5.4.99.25" evidence="5"/>
<dbReference type="SUPFAM" id="SSF88697">
    <property type="entry name" value="PUA domain-like"/>
    <property type="match status" value="1"/>
</dbReference>
<dbReference type="GO" id="GO:0031119">
    <property type="term" value="P:tRNA pseudouridine synthesis"/>
    <property type="evidence" value="ECO:0007669"/>
    <property type="project" value="UniProtKB-UniRule"/>
</dbReference>
<evidence type="ECO:0000256" key="5">
    <source>
        <dbReference type="HAMAP-Rule" id="MF_01080"/>
    </source>
</evidence>
<dbReference type="InterPro" id="IPR036974">
    <property type="entry name" value="PUA_sf"/>
</dbReference>
<dbReference type="InterPro" id="IPR020103">
    <property type="entry name" value="PsdUridine_synth_cat_dom_sf"/>
</dbReference>
<dbReference type="PANTHER" id="PTHR13767">
    <property type="entry name" value="TRNA-PSEUDOURIDINE SYNTHASE"/>
    <property type="match status" value="1"/>
</dbReference>
<keyword evidence="3 5" id="KW-0819">tRNA processing</keyword>
<evidence type="ECO:0000256" key="2">
    <source>
        <dbReference type="ARBA" id="ARBA00005642"/>
    </source>
</evidence>
<feature type="domain" description="Pseudouridine synthase II N-terminal" evidence="7">
    <location>
        <begin position="20"/>
        <end position="171"/>
    </location>
</feature>
<evidence type="ECO:0000256" key="3">
    <source>
        <dbReference type="ARBA" id="ARBA00022694"/>
    </source>
</evidence>
<comment type="caution">
    <text evidence="9">The sequence shown here is derived from an EMBL/GenBank/DDBJ whole genome shotgun (WGS) entry which is preliminary data.</text>
</comment>
<dbReference type="InterPro" id="IPR015947">
    <property type="entry name" value="PUA-like_sf"/>
</dbReference>
<keyword evidence="10" id="KW-1185">Reference proteome</keyword>
<evidence type="ECO:0000256" key="1">
    <source>
        <dbReference type="ARBA" id="ARBA00000385"/>
    </source>
</evidence>
<dbReference type="CDD" id="cd02573">
    <property type="entry name" value="PseudoU_synth_EcTruB"/>
    <property type="match status" value="1"/>
</dbReference>